<keyword evidence="5 7" id="KW-1133">Transmembrane helix</keyword>
<sequence length="211" mass="23251">MFKRINKVIKVLIISDFFLNSALGIYSPVFALFIMQRITGDMAEAAKVAGFATLFYWTAKSLLQIPLAVQMDKRKGEKDDFYFMIVGALLASLAPLGFIISSSAWHIYLFNILQSVGMAMTIPSWYAIFTRHVDKGKEAFEWGANSSFLSLGVGITGALGGITAALFGFNFIFIATAVLGIISTASMIAIRKDLCEKRQEPLKELPLVNPF</sequence>
<evidence type="ECO:0000313" key="9">
    <source>
        <dbReference type="Proteomes" id="UP000177740"/>
    </source>
</evidence>
<dbReference type="Proteomes" id="UP000177740">
    <property type="component" value="Unassembled WGS sequence"/>
</dbReference>
<evidence type="ECO:0000256" key="6">
    <source>
        <dbReference type="ARBA" id="ARBA00023136"/>
    </source>
</evidence>
<dbReference type="InterPro" id="IPR011701">
    <property type="entry name" value="MFS"/>
</dbReference>
<keyword evidence="2" id="KW-0813">Transport</keyword>
<dbReference type="STRING" id="1801677.A2365_02285"/>
<dbReference type="Gene3D" id="1.20.1250.20">
    <property type="entry name" value="MFS general substrate transporter like domains"/>
    <property type="match status" value="1"/>
</dbReference>
<evidence type="ECO:0000256" key="1">
    <source>
        <dbReference type="ARBA" id="ARBA00004651"/>
    </source>
</evidence>
<proteinExistence type="predicted"/>
<dbReference type="InterPro" id="IPR036259">
    <property type="entry name" value="MFS_trans_sf"/>
</dbReference>
<reference evidence="8 9" key="1">
    <citation type="journal article" date="2016" name="Nat. Commun.">
        <title>Thousands of microbial genomes shed light on interconnected biogeochemical processes in an aquifer system.</title>
        <authorList>
            <person name="Anantharaman K."/>
            <person name="Brown C.T."/>
            <person name="Hug L.A."/>
            <person name="Sharon I."/>
            <person name="Castelle C.J."/>
            <person name="Probst A.J."/>
            <person name="Thomas B.C."/>
            <person name="Singh A."/>
            <person name="Wilkins M.J."/>
            <person name="Karaoz U."/>
            <person name="Brodie E.L."/>
            <person name="Williams K.H."/>
            <person name="Hubbard S.S."/>
            <person name="Banfield J.F."/>
        </authorList>
    </citation>
    <scope>NUCLEOTIDE SEQUENCE [LARGE SCALE GENOMIC DNA]</scope>
</reference>
<dbReference type="EMBL" id="MHMM01000013">
    <property type="protein sequence ID" value="OGZ26940.1"/>
    <property type="molecule type" value="Genomic_DNA"/>
</dbReference>
<organism evidence="8 9">
    <name type="scientific">Candidatus Nealsonbacteria bacterium RIFOXYB1_FULL_40_15</name>
    <dbReference type="NCBI Taxonomy" id="1801677"/>
    <lineage>
        <taxon>Bacteria</taxon>
        <taxon>Candidatus Nealsoniibacteriota</taxon>
    </lineage>
</organism>
<dbReference type="SUPFAM" id="SSF103473">
    <property type="entry name" value="MFS general substrate transporter"/>
    <property type="match status" value="1"/>
</dbReference>
<dbReference type="InterPro" id="IPR050171">
    <property type="entry name" value="MFS_Transporters"/>
</dbReference>
<accession>A0A1G2ENL2</accession>
<evidence type="ECO:0000256" key="3">
    <source>
        <dbReference type="ARBA" id="ARBA00022475"/>
    </source>
</evidence>
<evidence type="ECO:0000256" key="5">
    <source>
        <dbReference type="ARBA" id="ARBA00022989"/>
    </source>
</evidence>
<keyword evidence="6 7" id="KW-0472">Membrane</keyword>
<evidence type="ECO:0000256" key="2">
    <source>
        <dbReference type="ARBA" id="ARBA00022448"/>
    </source>
</evidence>
<feature type="transmembrane region" description="Helical" evidence="7">
    <location>
        <begin position="12"/>
        <end position="36"/>
    </location>
</feature>
<feature type="transmembrane region" description="Helical" evidence="7">
    <location>
        <begin position="48"/>
        <end position="69"/>
    </location>
</feature>
<comment type="subcellular location">
    <subcellularLocation>
        <location evidence="1">Cell membrane</location>
        <topology evidence="1">Multi-pass membrane protein</topology>
    </subcellularLocation>
</comment>
<dbReference type="GO" id="GO:0005886">
    <property type="term" value="C:plasma membrane"/>
    <property type="evidence" value="ECO:0007669"/>
    <property type="project" value="UniProtKB-SubCell"/>
</dbReference>
<dbReference type="PANTHER" id="PTHR23517">
    <property type="entry name" value="RESISTANCE PROTEIN MDTM, PUTATIVE-RELATED-RELATED"/>
    <property type="match status" value="1"/>
</dbReference>
<evidence type="ECO:0008006" key="10">
    <source>
        <dbReference type="Google" id="ProtNLM"/>
    </source>
</evidence>
<evidence type="ECO:0000313" key="8">
    <source>
        <dbReference type="EMBL" id="OGZ26940.1"/>
    </source>
</evidence>
<gene>
    <name evidence="8" type="ORF">A2365_02285</name>
</gene>
<dbReference type="Pfam" id="PF07690">
    <property type="entry name" value="MFS_1"/>
    <property type="match status" value="1"/>
</dbReference>
<evidence type="ECO:0000256" key="7">
    <source>
        <dbReference type="SAM" id="Phobius"/>
    </source>
</evidence>
<feature type="transmembrane region" description="Helical" evidence="7">
    <location>
        <begin position="148"/>
        <end position="166"/>
    </location>
</feature>
<name>A0A1G2ENL2_9BACT</name>
<feature type="transmembrane region" description="Helical" evidence="7">
    <location>
        <begin position="107"/>
        <end position="128"/>
    </location>
</feature>
<feature type="transmembrane region" description="Helical" evidence="7">
    <location>
        <begin position="81"/>
        <end position="101"/>
    </location>
</feature>
<protein>
    <recommendedName>
        <fullName evidence="10">Major facilitator superfamily (MFS) profile domain-containing protein</fullName>
    </recommendedName>
</protein>
<feature type="transmembrane region" description="Helical" evidence="7">
    <location>
        <begin position="172"/>
        <end position="190"/>
    </location>
</feature>
<keyword evidence="3" id="KW-1003">Cell membrane</keyword>
<dbReference type="GO" id="GO:0022857">
    <property type="term" value="F:transmembrane transporter activity"/>
    <property type="evidence" value="ECO:0007669"/>
    <property type="project" value="InterPro"/>
</dbReference>
<comment type="caution">
    <text evidence="8">The sequence shown here is derived from an EMBL/GenBank/DDBJ whole genome shotgun (WGS) entry which is preliminary data.</text>
</comment>
<evidence type="ECO:0000256" key="4">
    <source>
        <dbReference type="ARBA" id="ARBA00022692"/>
    </source>
</evidence>
<keyword evidence="4 7" id="KW-0812">Transmembrane</keyword>
<dbReference type="AlphaFoldDB" id="A0A1G2ENL2"/>